<evidence type="ECO:0000313" key="3">
    <source>
        <dbReference type="EnsemblFungi" id="MAPG_05622T0"/>
    </source>
</evidence>
<feature type="compositionally biased region" description="Basic and acidic residues" evidence="1">
    <location>
        <begin position="571"/>
        <end position="592"/>
    </location>
</feature>
<reference evidence="2" key="1">
    <citation type="submission" date="2010-05" db="EMBL/GenBank/DDBJ databases">
        <title>The Genome Sequence of Magnaporthe poae strain ATCC 64411.</title>
        <authorList>
            <consortium name="The Broad Institute Genome Sequencing Platform"/>
            <consortium name="Broad Institute Genome Sequencing Center for Infectious Disease"/>
            <person name="Ma L.-J."/>
            <person name="Dead R."/>
            <person name="Young S."/>
            <person name="Zeng Q."/>
            <person name="Koehrsen M."/>
            <person name="Alvarado L."/>
            <person name="Berlin A."/>
            <person name="Chapman S.B."/>
            <person name="Chen Z."/>
            <person name="Freedman E."/>
            <person name="Gellesch M."/>
            <person name="Goldberg J."/>
            <person name="Griggs A."/>
            <person name="Gujja S."/>
            <person name="Heilman E.R."/>
            <person name="Heiman D."/>
            <person name="Hepburn T."/>
            <person name="Howarth C."/>
            <person name="Jen D."/>
            <person name="Larson L."/>
            <person name="Mehta T."/>
            <person name="Neiman D."/>
            <person name="Pearson M."/>
            <person name="Roberts A."/>
            <person name="Saif S."/>
            <person name="Shea T."/>
            <person name="Shenoy N."/>
            <person name="Sisk P."/>
            <person name="Stolte C."/>
            <person name="Sykes S."/>
            <person name="Walk T."/>
            <person name="White J."/>
            <person name="Yandava C."/>
            <person name="Haas B."/>
            <person name="Nusbaum C."/>
            <person name="Birren B."/>
        </authorList>
    </citation>
    <scope>NUCLEOTIDE SEQUENCE</scope>
    <source>
        <strain evidence="2">ATCC 64411</strain>
    </source>
</reference>
<keyword evidence="4" id="KW-1185">Reference proteome</keyword>
<reference evidence="2" key="3">
    <citation type="submission" date="2011-03" db="EMBL/GenBank/DDBJ databases">
        <title>Annotation of Magnaporthe poae ATCC 64411.</title>
        <authorList>
            <person name="Ma L.-J."/>
            <person name="Dead R."/>
            <person name="Young S.K."/>
            <person name="Zeng Q."/>
            <person name="Gargeya S."/>
            <person name="Fitzgerald M."/>
            <person name="Haas B."/>
            <person name="Abouelleil A."/>
            <person name="Alvarado L."/>
            <person name="Arachchi H.M."/>
            <person name="Berlin A."/>
            <person name="Brown A."/>
            <person name="Chapman S.B."/>
            <person name="Chen Z."/>
            <person name="Dunbar C."/>
            <person name="Freedman E."/>
            <person name="Gearin G."/>
            <person name="Gellesch M."/>
            <person name="Goldberg J."/>
            <person name="Griggs A."/>
            <person name="Gujja S."/>
            <person name="Heiman D."/>
            <person name="Howarth C."/>
            <person name="Larson L."/>
            <person name="Lui A."/>
            <person name="MacDonald P.J.P."/>
            <person name="Mehta T."/>
            <person name="Montmayeur A."/>
            <person name="Murphy C."/>
            <person name="Neiman D."/>
            <person name="Pearson M."/>
            <person name="Priest M."/>
            <person name="Roberts A."/>
            <person name="Saif S."/>
            <person name="Shea T."/>
            <person name="Shenoy N."/>
            <person name="Sisk P."/>
            <person name="Stolte C."/>
            <person name="Sykes S."/>
            <person name="Yandava C."/>
            <person name="Wortman J."/>
            <person name="Nusbaum C."/>
            <person name="Birren B."/>
        </authorList>
    </citation>
    <scope>NUCLEOTIDE SEQUENCE</scope>
    <source>
        <strain evidence="2">ATCC 64411</strain>
    </source>
</reference>
<name>A0A0C4DZW1_MAGP6</name>
<feature type="compositionally biased region" description="Low complexity" evidence="1">
    <location>
        <begin position="772"/>
        <end position="788"/>
    </location>
</feature>
<dbReference type="eggNOG" id="ENOG502SPD4">
    <property type="taxonomic scope" value="Eukaryota"/>
</dbReference>
<proteinExistence type="predicted"/>
<reference evidence="3" key="4">
    <citation type="journal article" date="2015" name="G3 (Bethesda)">
        <title>Genome sequences of three phytopathogenic species of the Magnaporthaceae family of fungi.</title>
        <authorList>
            <person name="Okagaki L.H."/>
            <person name="Nunes C.C."/>
            <person name="Sailsbery J."/>
            <person name="Clay B."/>
            <person name="Brown D."/>
            <person name="John T."/>
            <person name="Oh Y."/>
            <person name="Young N."/>
            <person name="Fitzgerald M."/>
            <person name="Haas B.J."/>
            <person name="Zeng Q."/>
            <person name="Young S."/>
            <person name="Adiconis X."/>
            <person name="Fan L."/>
            <person name="Levin J.Z."/>
            <person name="Mitchell T.K."/>
            <person name="Okubara P.A."/>
            <person name="Farman M.L."/>
            <person name="Kohn L.M."/>
            <person name="Birren B."/>
            <person name="Ma L.-J."/>
            <person name="Dean R.A."/>
        </authorList>
    </citation>
    <scope>NUCLEOTIDE SEQUENCE</scope>
    <source>
        <strain evidence="3">ATCC 64411 / 73-15</strain>
    </source>
</reference>
<feature type="region of interest" description="Disordered" evidence="1">
    <location>
        <begin position="814"/>
        <end position="898"/>
    </location>
</feature>
<dbReference type="EnsemblFungi" id="MAPG_05622T0">
    <property type="protein sequence ID" value="MAPG_05622T0"/>
    <property type="gene ID" value="MAPG_05622"/>
</dbReference>
<accession>A0A0C4DZW1</accession>
<feature type="compositionally biased region" description="Basic and acidic residues" evidence="1">
    <location>
        <begin position="848"/>
        <end position="864"/>
    </location>
</feature>
<feature type="compositionally biased region" description="Polar residues" evidence="1">
    <location>
        <begin position="325"/>
        <end position="338"/>
    </location>
</feature>
<dbReference type="Pfam" id="PF11489">
    <property type="entry name" value="Aim21"/>
    <property type="match status" value="1"/>
</dbReference>
<feature type="compositionally biased region" description="Low complexity" evidence="1">
    <location>
        <begin position="429"/>
        <end position="438"/>
    </location>
</feature>
<dbReference type="Proteomes" id="UP000011715">
    <property type="component" value="Unassembled WGS sequence"/>
</dbReference>
<feature type="region of interest" description="Disordered" evidence="1">
    <location>
        <begin position="1"/>
        <end position="259"/>
    </location>
</feature>
<feature type="region of interest" description="Disordered" evidence="1">
    <location>
        <begin position="731"/>
        <end position="788"/>
    </location>
</feature>
<feature type="compositionally biased region" description="Basic and acidic residues" evidence="1">
    <location>
        <begin position="538"/>
        <end position="550"/>
    </location>
</feature>
<reference evidence="4" key="2">
    <citation type="submission" date="2010-05" db="EMBL/GenBank/DDBJ databases">
        <title>The genome sequence of Magnaporthe poae strain ATCC 64411.</title>
        <authorList>
            <person name="Ma L.-J."/>
            <person name="Dead R."/>
            <person name="Young S."/>
            <person name="Zeng Q."/>
            <person name="Koehrsen M."/>
            <person name="Alvarado L."/>
            <person name="Berlin A."/>
            <person name="Chapman S.B."/>
            <person name="Chen Z."/>
            <person name="Freedman E."/>
            <person name="Gellesch M."/>
            <person name="Goldberg J."/>
            <person name="Griggs A."/>
            <person name="Gujja S."/>
            <person name="Heilman E.R."/>
            <person name="Heiman D."/>
            <person name="Hepburn T."/>
            <person name="Howarth C."/>
            <person name="Jen D."/>
            <person name="Larson L."/>
            <person name="Mehta T."/>
            <person name="Neiman D."/>
            <person name="Pearson M."/>
            <person name="Roberts A."/>
            <person name="Saif S."/>
            <person name="Shea T."/>
            <person name="Shenoy N."/>
            <person name="Sisk P."/>
            <person name="Stolte C."/>
            <person name="Sykes S."/>
            <person name="Walk T."/>
            <person name="White J."/>
            <person name="Yandava C."/>
            <person name="Haas B."/>
            <person name="Nusbaum C."/>
            <person name="Birren B."/>
        </authorList>
    </citation>
    <scope>NUCLEOTIDE SEQUENCE [LARGE SCALE GENOMIC DNA]</scope>
    <source>
        <strain evidence="4">ATCC 64411 / 73-15</strain>
    </source>
</reference>
<sequence length="898" mass="96430">MSAAVTQVPVVPPRPSRSQDRDQMPKIPPRPVNRRLEQSSSPSRGRFAPSPLNDNPLTSAKSPSQRIGFNGSDPVDRSSSVDLPSLGEEGKEYAAFAGEDKSSPEAEGSSPEQTANVDENLKLHAPKPSLPALSAKQRVAAVTRTDSDKAASYGIGRPSSEDPAPSNRSLKKKASTTSQLSATTESHMDGEHGIPEIGQQVPMYPHAGDVQAPSPAPGSEGLKPKHHNRRTSARGFTSELPPGSYGLHGHGVKSQDKLEKAYYEKHPELVHKESNKHHHDRPNDYSMSREELNKIVRATAERGTSNGFATPTEQCGWEAIEESASRITSPGPASTAPNSPELKRRSFIEGAVSDSGKSDDHVIHVGDPKRRSVMFDDKSPESLAGDDGYTAPILAEDEVAKEGGNAPDLQPAVSPPAERSGSAFEMEPSSRPTSRPPSIYRDSSMDVRSTPLEDVQEYEPLFPEDDKAPAKEVKPAQKTEDKKQRFPSRDIWEDAPDSVHEGAEVSTPEIPQKNEGALSPRDAPTRDDVETPAHAFARRQEQLAEAESKQSPDAFLHRNQKPSWVQSQTHIAKEAADEKRPSAKRFPSRDVWEDTPESLQFETTVSQEQDEADNASPAETKAPELPQRPVRKSTDPSSAATEKPVIPERPKPKQTPSDDSAAAKPAIPERPKPQVPARPTKQGSGSSKDGEVATSPDTKTKHAIPSRPGGSKIAALQAGFMADLNKRLQLGPQIPKVEEPAAQEEPSAEQEKAPLVDARKGRARGPQRRAPAKSPTPAAVAAAVAPSEKPVLSLSFSTPLTFFSIDPDQGDLSVGGIEKPAAAEKPTVVSETVEDAKASSEPAAPPAKEAEKTETTESAQDTKLETLATNMAGEPLVEVDVAEKKAVEPATAEEEKAN</sequence>
<dbReference type="OMA" id="PRPDWAM"/>
<reference evidence="3" key="5">
    <citation type="submission" date="2015-06" db="UniProtKB">
        <authorList>
            <consortium name="EnsemblFungi"/>
        </authorList>
    </citation>
    <scope>IDENTIFICATION</scope>
    <source>
        <strain evidence="3">ATCC 64411</strain>
    </source>
</reference>
<feature type="compositionally biased region" description="Basic and acidic residues" evidence="1">
    <location>
        <begin position="881"/>
        <end position="898"/>
    </location>
</feature>
<dbReference type="EMBL" id="GL876969">
    <property type="protein sequence ID" value="KLU86610.1"/>
    <property type="molecule type" value="Genomic_DNA"/>
</dbReference>
<protein>
    <recommendedName>
        <fullName evidence="5">Altered inheritance of mitochondria protein 21</fullName>
    </recommendedName>
</protein>
<dbReference type="STRING" id="644358.A0A0C4DZW1"/>
<organism evidence="3 4">
    <name type="scientific">Magnaporthiopsis poae (strain ATCC 64411 / 73-15)</name>
    <name type="common">Kentucky bluegrass fungus</name>
    <name type="synonym">Magnaporthe poae</name>
    <dbReference type="NCBI Taxonomy" id="644358"/>
    <lineage>
        <taxon>Eukaryota</taxon>
        <taxon>Fungi</taxon>
        <taxon>Dikarya</taxon>
        <taxon>Ascomycota</taxon>
        <taxon>Pezizomycotina</taxon>
        <taxon>Sordariomycetes</taxon>
        <taxon>Sordariomycetidae</taxon>
        <taxon>Magnaporthales</taxon>
        <taxon>Magnaporthaceae</taxon>
        <taxon>Magnaporthiopsis</taxon>
    </lineage>
</organism>
<feature type="compositionally biased region" description="Basic and acidic residues" evidence="1">
    <location>
        <begin position="88"/>
        <end position="104"/>
    </location>
</feature>
<evidence type="ECO:0000313" key="2">
    <source>
        <dbReference type="EMBL" id="KLU86610.1"/>
    </source>
</evidence>
<dbReference type="OrthoDB" id="5386574at2759"/>
<feature type="compositionally biased region" description="Basic and acidic residues" evidence="1">
    <location>
        <begin position="749"/>
        <end position="760"/>
    </location>
</feature>
<feature type="compositionally biased region" description="Polar residues" evidence="1">
    <location>
        <begin position="52"/>
        <end position="67"/>
    </location>
</feature>
<dbReference type="VEuPathDB" id="FungiDB:MAPG_05622"/>
<feature type="compositionally biased region" description="Polar residues" evidence="1">
    <location>
        <begin position="175"/>
        <end position="185"/>
    </location>
</feature>
<evidence type="ECO:0000256" key="1">
    <source>
        <dbReference type="SAM" id="MobiDB-lite"/>
    </source>
</evidence>
<feature type="compositionally biased region" description="Basic and acidic residues" evidence="1">
    <location>
        <begin position="356"/>
        <end position="380"/>
    </location>
</feature>
<feature type="compositionally biased region" description="Basic residues" evidence="1">
    <location>
        <begin position="761"/>
        <end position="771"/>
    </location>
</feature>
<evidence type="ECO:0000313" key="4">
    <source>
        <dbReference type="Proteomes" id="UP000011715"/>
    </source>
</evidence>
<feature type="compositionally biased region" description="Polar residues" evidence="1">
    <location>
        <begin position="597"/>
        <end position="607"/>
    </location>
</feature>
<feature type="compositionally biased region" description="Polar residues" evidence="1">
    <location>
        <begin position="561"/>
        <end position="570"/>
    </location>
</feature>
<dbReference type="EMBL" id="ADBL01001345">
    <property type="status" value="NOT_ANNOTATED_CDS"/>
    <property type="molecule type" value="Genomic_DNA"/>
</dbReference>
<dbReference type="AlphaFoldDB" id="A0A0C4DZW1"/>
<dbReference type="InterPro" id="IPR021582">
    <property type="entry name" value="Aim21"/>
</dbReference>
<feature type="region of interest" description="Disordered" evidence="1">
    <location>
        <begin position="319"/>
        <end position="715"/>
    </location>
</feature>
<gene>
    <name evidence="2" type="ORF">MAPG_05622</name>
</gene>
<feature type="compositionally biased region" description="Basic and acidic residues" evidence="1">
    <location>
        <begin position="464"/>
        <end position="503"/>
    </location>
</feature>
<evidence type="ECO:0008006" key="5">
    <source>
        <dbReference type="Google" id="ProtNLM"/>
    </source>
</evidence>